<organism evidence="5 6">
    <name type="scientific">Vibrio hepatarius</name>
    <dbReference type="NCBI Taxonomy" id="171383"/>
    <lineage>
        <taxon>Bacteria</taxon>
        <taxon>Pseudomonadati</taxon>
        <taxon>Pseudomonadota</taxon>
        <taxon>Gammaproteobacteria</taxon>
        <taxon>Vibrionales</taxon>
        <taxon>Vibrionaceae</taxon>
        <taxon>Vibrio</taxon>
        <taxon>Vibrio oreintalis group</taxon>
    </lineage>
</organism>
<keyword evidence="2" id="KW-0238">DNA-binding</keyword>
<evidence type="ECO:0000259" key="4">
    <source>
        <dbReference type="PROSITE" id="PS50043"/>
    </source>
</evidence>
<protein>
    <recommendedName>
        <fullName evidence="4">HTH luxR-type domain-containing protein</fullName>
    </recommendedName>
</protein>
<dbReference type="STRING" id="171383.AKJ31_08305"/>
<dbReference type="PROSITE" id="PS50043">
    <property type="entry name" value="HTH_LUXR_2"/>
    <property type="match status" value="1"/>
</dbReference>
<dbReference type="Pfam" id="PF00196">
    <property type="entry name" value="GerE"/>
    <property type="match status" value="1"/>
</dbReference>
<reference evidence="6" key="1">
    <citation type="submission" date="2015-08" db="EMBL/GenBank/DDBJ databases">
        <title>Vibrio galatheae sp. nov., a novel member of the Vibrionaceae family isolated from the Solomon Islands.</title>
        <authorList>
            <person name="Giubergia S."/>
            <person name="Machado H."/>
            <person name="Mateiu R.V."/>
            <person name="Gram L."/>
        </authorList>
    </citation>
    <scope>NUCLEOTIDE SEQUENCE [LARGE SCALE GENOMIC DNA]</scope>
    <source>
        <strain evidence="6">DSM 19134</strain>
    </source>
</reference>
<dbReference type="InterPro" id="IPR036388">
    <property type="entry name" value="WH-like_DNA-bd_sf"/>
</dbReference>
<dbReference type="Pfam" id="PF21155">
    <property type="entry name" value="VpsT-like_REC"/>
    <property type="match status" value="1"/>
</dbReference>
<evidence type="ECO:0000256" key="1">
    <source>
        <dbReference type="ARBA" id="ARBA00023015"/>
    </source>
</evidence>
<sequence>MGVKLDKKKHWNVLLDEKNNFHSQLIKRELSKNEKLNVIIGHADEVNQIIDNNDVDIVLVSFTCLKEGQYLNDIYANSLNTSLVVYGIPKHVECVELSTWFGVKGMIYEDAPIEHLIRCVDAILNGGLWLPRSLMAQMLNQIRPYILSTPDGINELTKREKQILDHLVCGNSNLEIAESLYIAESTVKTHLYKLYKKLNVSCRREAIELAKTHYKTANVYSIK</sequence>
<dbReference type="InterPro" id="IPR000792">
    <property type="entry name" value="Tscrpt_reg_LuxR_C"/>
</dbReference>
<dbReference type="PANTHER" id="PTHR44688:SF16">
    <property type="entry name" value="DNA-BINDING TRANSCRIPTIONAL ACTIVATOR DEVR_DOSR"/>
    <property type="match status" value="1"/>
</dbReference>
<feature type="domain" description="HTH luxR-type" evidence="4">
    <location>
        <begin position="149"/>
        <end position="214"/>
    </location>
</feature>
<accession>A0A0M0I1H7</accession>
<dbReference type="EMBL" id="LHPI01000005">
    <property type="protein sequence ID" value="KOO08171.1"/>
    <property type="molecule type" value="Genomic_DNA"/>
</dbReference>
<dbReference type="AlphaFoldDB" id="A0A0M0I1H7"/>
<dbReference type="RefSeq" id="WP_053408646.1">
    <property type="nucleotide sequence ID" value="NZ_DAIPHI010000095.1"/>
</dbReference>
<comment type="caution">
    <text evidence="5">The sequence shown here is derived from an EMBL/GenBank/DDBJ whole genome shotgun (WGS) entry which is preliminary data.</text>
</comment>
<dbReference type="InterPro" id="IPR016032">
    <property type="entry name" value="Sig_transdc_resp-reg_C-effctor"/>
</dbReference>
<proteinExistence type="predicted"/>
<dbReference type="GO" id="GO:0003677">
    <property type="term" value="F:DNA binding"/>
    <property type="evidence" value="ECO:0007669"/>
    <property type="project" value="UniProtKB-KW"/>
</dbReference>
<dbReference type="SMART" id="SM00421">
    <property type="entry name" value="HTH_LUXR"/>
    <property type="match status" value="1"/>
</dbReference>
<gene>
    <name evidence="5" type="ORF">AKJ31_08305</name>
</gene>
<name>A0A0M0I1H7_9VIBR</name>
<evidence type="ECO:0000256" key="3">
    <source>
        <dbReference type="ARBA" id="ARBA00023163"/>
    </source>
</evidence>
<dbReference type="GO" id="GO:0006355">
    <property type="term" value="P:regulation of DNA-templated transcription"/>
    <property type="evidence" value="ECO:0007669"/>
    <property type="project" value="InterPro"/>
</dbReference>
<dbReference type="Gene3D" id="3.40.50.2300">
    <property type="match status" value="1"/>
</dbReference>
<dbReference type="PRINTS" id="PR00038">
    <property type="entry name" value="HTHLUXR"/>
</dbReference>
<keyword evidence="6" id="KW-1185">Reference proteome</keyword>
<keyword evidence="1" id="KW-0805">Transcription regulation</keyword>
<dbReference type="OrthoDB" id="561214at2"/>
<dbReference type="CDD" id="cd06170">
    <property type="entry name" value="LuxR_C_like"/>
    <property type="match status" value="1"/>
</dbReference>
<dbReference type="Proteomes" id="UP000037530">
    <property type="component" value="Unassembled WGS sequence"/>
</dbReference>
<dbReference type="PANTHER" id="PTHR44688">
    <property type="entry name" value="DNA-BINDING TRANSCRIPTIONAL ACTIVATOR DEVR_DOSR"/>
    <property type="match status" value="1"/>
</dbReference>
<dbReference type="SUPFAM" id="SSF46894">
    <property type="entry name" value="C-terminal effector domain of the bipartite response regulators"/>
    <property type="match status" value="1"/>
</dbReference>
<evidence type="ECO:0000313" key="6">
    <source>
        <dbReference type="Proteomes" id="UP000037530"/>
    </source>
</evidence>
<keyword evidence="3" id="KW-0804">Transcription</keyword>
<dbReference type="PATRIC" id="fig|171383.3.peg.1704"/>
<evidence type="ECO:0000313" key="5">
    <source>
        <dbReference type="EMBL" id="KOO08171.1"/>
    </source>
</evidence>
<evidence type="ECO:0000256" key="2">
    <source>
        <dbReference type="ARBA" id="ARBA00023125"/>
    </source>
</evidence>
<dbReference type="InterPro" id="IPR049151">
    <property type="entry name" value="CsgD-like_REC"/>
</dbReference>
<dbReference type="Gene3D" id="1.10.10.10">
    <property type="entry name" value="Winged helix-like DNA-binding domain superfamily/Winged helix DNA-binding domain"/>
    <property type="match status" value="1"/>
</dbReference>